<sequence length="352" mass="39345">MAVFDPNIEQIDEELPIYPEVRRAEARYMADQLSGTLLESGAWGAVRVVPDTNQFTDLLVEGTILQSDGEKIALAVEVTDATGQRWIDKTYEGVTSKYAYERGTRSSQDPFLMVYREIANDMLLVFQSLSARQRREVRTVAELRFARNFAEDAFADYLTTDKNGNFKITRLPAEDDPMLDRVRNIRNRQYIFVDTLQGYYDGFSADMQTPYQEWRKLSYEEIVALRELQNESTAQLIAGGAALIAGIAAQGSSNSAARSAGFIGMMGGGYLLKSGLEKRAEANIHSLALEEIGQSLQAEITPRVIELEDRTVRLTGNVEDQYAQWREIMADIYAAEIGALDPRTPDSSSSSD</sequence>
<dbReference type="EMBL" id="DS999411">
    <property type="protein sequence ID" value="EED34350.1"/>
    <property type="molecule type" value="Genomic_DNA"/>
</dbReference>
<protein>
    <submittedName>
        <fullName evidence="1">Uncharacterized protein</fullName>
    </submittedName>
</protein>
<name>B8KW41_9GAMM</name>
<dbReference type="eggNOG" id="ENOG502ZAQ2">
    <property type="taxonomic scope" value="Bacteria"/>
</dbReference>
<keyword evidence="2" id="KW-1185">Reference proteome</keyword>
<organism evidence="1 2">
    <name type="scientific">Luminiphilus syltensis NOR5-1B</name>
    <dbReference type="NCBI Taxonomy" id="565045"/>
    <lineage>
        <taxon>Bacteria</taxon>
        <taxon>Pseudomonadati</taxon>
        <taxon>Pseudomonadota</taxon>
        <taxon>Gammaproteobacteria</taxon>
        <taxon>Cellvibrionales</taxon>
        <taxon>Halieaceae</taxon>
        <taxon>Luminiphilus</taxon>
    </lineage>
</organism>
<evidence type="ECO:0000313" key="2">
    <source>
        <dbReference type="Proteomes" id="UP000004699"/>
    </source>
</evidence>
<reference evidence="2" key="1">
    <citation type="journal article" date="2013" name="BMC Microbiol.">
        <title>Taxonomy and evolution of bacteriochlorophyll a-containing members of the OM60/NOR5 clade of marine gammaproteobacteria: description of Luminiphilus syltensis gen. nov., sp. nov., reclassification of Haliea rubra as Pseudohaliea rubra gen. nov., comb. nov., and emendation of Chromatocurvus halotolerans.</title>
        <authorList>
            <person name="Spring S."/>
            <person name="Riedel T."/>
            <person name="Sproer C."/>
            <person name="Yan S."/>
            <person name="Harder J."/>
            <person name="Fuchs B.M."/>
        </authorList>
    </citation>
    <scope>NUCLEOTIDE SEQUENCE [LARGE SCALE GENOMIC DNA]</scope>
    <source>
        <strain evidence="2">NOR51-B</strain>
    </source>
</reference>
<dbReference type="Proteomes" id="UP000004699">
    <property type="component" value="Unassembled WGS sequence"/>
</dbReference>
<accession>B8KW41</accession>
<proteinExistence type="predicted"/>
<gene>
    <name evidence="1" type="ORF">NOR51B_287</name>
</gene>
<dbReference type="HOGENOM" id="CLU_688444_0_0_6"/>
<evidence type="ECO:0000313" key="1">
    <source>
        <dbReference type="EMBL" id="EED34350.1"/>
    </source>
</evidence>
<dbReference type="AlphaFoldDB" id="B8KW41"/>